<dbReference type="InterPro" id="IPR012338">
    <property type="entry name" value="Beta-lactam/transpept-like"/>
</dbReference>
<keyword evidence="3" id="KW-1185">Reference proteome</keyword>
<accession>A0ABX2EJZ1</accession>
<feature type="domain" description="Beta-lactamase-related" evidence="1">
    <location>
        <begin position="22"/>
        <end position="361"/>
    </location>
</feature>
<dbReference type="PANTHER" id="PTHR43319:SF3">
    <property type="entry name" value="BETA-LACTAMASE-RELATED DOMAIN-CONTAINING PROTEIN"/>
    <property type="match status" value="1"/>
</dbReference>
<dbReference type="EMBL" id="JABRWJ010000005">
    <property type="protein sequence ID" value="NRF68930.1"/>
    <property type="molecule type" value="Genomic_DNA"/>
</dbReference>
<sequence>MHAPTVQGRCAARFEPLRARFAALFANDEDLGASLAVTLDGEPVVDLWGGHADEARTRPWRSDTLTHVWSTTKTMTSLAALLLVERGELNVDAPVRRYWPEFGAAGKGEVLVRHLLGHTSGVSGWEQPVNTDVLCDWDLSTRLLAAQSPWWAPGSASGYHALNYGHLVGEVVRRITGQKLGRFFAEQIAQPLGADFHIGLPASESERVARVVPPPPLPIDMATLDPASPMFKTLTNPLPDATVSWTPAWQQADIGAANGHGNARSVARIQSLIACGGEVDGVRLLSPQTIERIFEPQAEGMDLVLGLPMRMGLGWGLPQPALLPFIPEGRVCFWGGWGGSIVINDADRRLTFAYMMNRMAPGIIGGPNAAALSEALYRCVG</sequence>
<dbReference type="Proteomes" id="UP000737171">
    <property type="component" value="Unassembled WGS sequence"/>
</dbReference>
<dbReference type="PANTHER" id="PTHR43319">
    <property type="entry name" value="BETA-LACTAMASE-RELATED"/>
    <property type="match status" value="1"/>
</dbReference>
<proteinExistence type="predicted"/>
<dbReference type="Pfam" id="PF00144">
    <property type="entry name" value="Beta-lactamase"/>
    <property type="match status" value="1"/>
</dbReference>
<dbReference type="Gene3D" id="3.40.710.10">
    <property type="entry name" value="DD-peptidase/beta-lactamase superfamily"/>
    <property type="match status" value="1"/>
</dbReference>
<protein>
    <submittedName>
        <fullName evidence="2">Beta-lactamase family protein</fullName>
    </submittedName>
</protein>
<organism evidence="2 3">
    <name type="scientific">Pseudaquabacterium terrae</name>
    <dbReference type="NCBI Taxonomy" id="2732868"/>
    <lineage>
        <taxon>Bacteria</taxon>
        <taxon>Pseudomonadati</taxon>
        <taxon>Pseudomonadota</taxon>
        <taxon>Betaproteobacteria</taxon>
        <taxon>Burkholderiales</taxon>
        <taxon>Sphaerotilaceae</taxon>
        <taxon>Pseudaquabacterium</taxon>
    </lineage>
</organism>
<comment type="caution">
    <text evidence="2">The sequence shown here is derived from an EMBL/GenBank/DDBJ whole genome shotgun (WGS) entry which is preliminary data.</text>
</comment>
<name>A0ABX2EJZ1_9BURK</name>
<dbReference type="RefSeq" id="WP_173125100.1">
    <property type="nucleotide sequence ID" value="NZ_JABRWJ010000005.1"/>
</dbReference>
<evidence type="ECO:0000259" key="1">
    <source>
        <dbReference type="Pfam" id="PF00144"/>
    </source>
</evidence>
<dbReference type="SUPFAM" id="SSF56601">
    <property type="entry name" value="beta-lactamase/transpeptidase-like"/>
    <property type="match status" value="1"/>
</dbReference>
<evidence type="ECO:0000313" key="3">
    <source>
        <dbReference type="Proteomes" id="UP000737171"/>
    </source>
</evidence>
<dbReference type="InterPro" id="IPR052907">
    <property type="entry name" value="Beta-lactamase/esterase"/>
</dbReference>
<evidence type="ECO:0000313" key="2">
    <source>
        <dbReference type="EMBL" id="NRF68930.1"/>
    </source>
</evidence>
<reference evidence="2 3" key="1">
    <citation type="submission" date="2020-05" db="EMBL/GenBank/DDBJ databases">
        <title>Aquincola sp. isolate from soil.</title>
        <authorList>
            <person name="Han J."/>
            <person name="Kim D.-U."/>
        </authorList>
    </citation>
    <scope>NUCLEOTIDE SEQUENCE [LARGE SCALE GENOMIC DNA]</scope>
    <source>
        <strain evidence="2 3">S2</strain>
    </source>
</reference>
<gene>
    <name evidence="2" type="ORF">HLB44_18205</name>
</gene>
<dbReference type="InterPro" id="IPR001466">
    <property type="entry name" value="Beta-lactam-related"/>
</dbReference>